<evidence type="ECO:0000313" key="2">
    <source>
        <dbReference type="RefSeq" id="XP_017879669.1"/>
    </source>
</evidence>
<dbReference type="AlphaFoldDB" id="A0AAJ7IYH3"/>
<organism evidence="1 2">
    <name type="scientific">Ceratina calcarata</name>
    <dbReference type="NCBI Taxonomy" id="156304"/>
    <lineage>
        <taxon>Eukaryota</taxon>
        <taxon>Metazoa</taxon>
        <taxon>Ecdysozoa</taxon>
        <taxon>Arthropoda</taxon>
        <taxon>Hexapoda</taxon>
        <taxon>Insecta</taxon>
        <taxon>Pterygota</taxon>
        <taxon>Neoptera</taxon>
        <taxon>Endopterygota</taxon>
        <taxon>Hymenoptera</taxon>
        <taxon>Apocrita</taxon>
        <taxon>Aculeata</taxon>
        <taxon>Apoidea</taxon>
        <taxon>Anthophila</taxon>
        <taxon>Apidae</taxon>
        <taxon>Ceratina</taxon>
        <taxon>Zadontomerus</taxon>
    </lineage>
</organism>
<proteinExistence type="predicted"/>
<keyword evidence="1" id="KW-1185">Reference proteome</keyword>
<accession>A0AAJ7IYH3</accession>
<reference evidence="2" key="1">
    <citation type="submission" date="2025-08" db="UniProtKB">
        <authorList>
            <consortium name="RefSeq"/>
        </authorList>
    </citation>
    <scope>IDENTIFICATION</scope>
    <source>
        <tissue evidence="2">Whole body</tissue>
    </source>
</reference>
<name>A0AAJ7IYH3_9HYME</name>
<protein>
    <submittedName>
        <fullName evidence="2">Uncharacterized protein LOC108624705</fullName>
    </submittedName>
</protein>
<dbReference type="Proteomes" id="UP000694925">
    <property type="component" value="Unplaced"/>
</dbReference>
<evidence type="ECO:0000313" key="1">
    <source>
        <dbReference type="Proteomes" id="UP000694925"/>
    </source>
</evidence>
<dbReference type="KEGG" id="ccal:108624705"/>
<gene>
    <name evidence="2" type="primary">LOC108624705</name>
</gene>
<dbReference type="RefSeq" id="XP_017879669.1">
    <property type="nucleotide sequence ID" value="XM_018024180.2"/>
</dbReference>
<dbReference type="GeneID" id="108624705"/>
<sequence length="1202" mass="139372">MALQTPYLDAIQIIPGDTPGDKFRWIANLIKERLSECNNLEDVVESEKVPRMLAPLIQVQAAIMLNKKDPSDQNAYSAIAEALKSDDEIVVSRALQASSFFDGSNKTITNVRYFFDNLFPHVSLNTRTRIIKNLTIHLAPKNPGLAEEFFTAVASFYGLEQALPLLLACSETFTYDTIVEKKIVLSRRFIKQIFRKNPNFVVRYLRLSKPNMDPCARNLHPVDIFDLSDFLPLLIKKRLNLFVELYEMHENLKPNVRLSNKCAEAFLKNGKEHLMRKPKLYINLVPLKMISQNHLESIFPRLFPETPENVSIPKMLNYLSYYQQEKKVDLLLKSYQQVYGKSILDNPDLITADLLVLLPSEERVKQVRIKLENEDKPRSKIDYLNNWTCYLPIEESIPKFKEEIGRTSEMEIRSAIACKMIYSCKVNNDEQALLDVLTYLNNRHKNEQAWFLLNVFNALLKLYDLFQLNDACWTVLLQMIMRLYVKKDLMPGNSASVKIVEEAIHHKILQNQSFDKTIDILVDLMSMRCTEHWNILQKYPEHEKICLEACVKVVSEKYDSDKTPWKEDKVGILYDLCASIYYFNECHQVEIKNNHLERMTIKNYPWLMQAVDEILSTSHEHKQRNVYIVQNLLGILKTHEEDLYKRYRPETSKADDVVAGVAIAKLKGNPKDVLVNWKEYLEACQKTWYNSYAKRFVKATRWYKDIPLRFVEQCFEDLIQKKEEDCLDILAVLVYGFTFEKIITPLLPANAKIDVHDEEAGVNYGLIYHTINGMKIANPPVSLTILGKLCDDEYLSAALTALTNVCRRTNAMDVIVFARTLTTQRVSVRKHGIRLMYMVAPRQELLKFLRAQWETEKHHSIREILFVKTMQLFQQEPGPDNWSLLAHVISTLAPNDVVDFKKALSFLAMTPDEYVADFMKLALNAIDNFEKVGVDQDVVNVYISEMLSKAGAAICNLLPEDFIRELIRRFLFHQESEVSRCAGMFVITALLHPAKEKFDKRMRMFSDVFTEVVKNGWNVPHPKYLRFYPVNNAVHRFIELFVESFSYLDIMELRLIDGILSVFLSVLEPQMDAKSYLLLIYVKEQAIVKTPKEFGIKIGEMIPKLFEIFTPLFTFFIIDTLQHFLEMSTFPEDQNLKIIEGLVEVGSIEAIVTAVKLLSVQPIQFEEKYNNLITRFSEHDHPVIRSIVCDINNRTRLPVSPK</sequence>